<keyword evidence="12" id="KW-1185">Reference proteome</keyword>
<evidence type="ECO:0000256" key="5">
    <source>
        <dbReference type="ARBA" id="ARBA00022741"/>
    </source>
</evidence>
<evidence type="ECO:0000256" key="9">
    <source>
        <dbReference type="ARBA" id="ARBA00048090"/>
    </source>
</evidence>
<dbReference type="InterPro" id="IPR006001">
    <property type="entry name" value="Therm_gnt_kin"/>
</dbReference>
<dbReference type="SUPFAM" id="SSF52540">
    <property type="entry name" value="P-loop containing nucleoside triphosphate hydrolases"/>
    <property type="match status" value="1"/>
</dbReference>
<evidence type="ECO:0000256" key="7">
    <source>
        <dbReference type="ARBA" id="ARBA00022840"/>
    </source>
</evidence>
<dbReference type="Proteomes" id="UP000309133">
    <property type="component" value="Unassembled WGS sequence"/>
</dbReference>
<evidence type="ECO:0000256" key="2">
    <source>
        <dbReference type="ARBA" id="ARBA00008420"/>
    </source>
</evidence>
<comment type="pathway">
    <text evidence="1">Carbohydrate acid metabolism.</text>
</comment>
<comment type="caution">
    <text evidence="11">The sequence shown here is derived from an EMBL/GenBank/DDBJ whole genome shotgun (WGS) entry which is preliminary data.</text>
</comment>
<keyword evidence="8" id="KW-0311">Gluconate utilization</keyword>
<evidence type="ECO:0000256" key="3">
    <source>
        <dbReference type="ARBA" id="ARBA00012054"/>
    </source>
</evidence>
<keyword evidence="6 10" id="KW-0418">Kinase</keyword>
<proteinExistence type="inferred from homology"/>
<organism evidence="11 12">
    <name type="scientific">Naasia lichenicola</name>
    <dbReference type="NCBI Taxonomy" id="2565933"/>
    <lineage>
        <taxon>Bacteria</taxon>
        <taxon>Bacillati</taxon>
        <taxon>Actinomycetota</taxon>
        <taxon>Actinomycetes</taxon>
        <taxon>Micrococcales</taxon>
        <taxon>Microbacteriaceae</taxon>
        <taxon>Naasia</taxon>
    </lineage>
</organism>
<keyword evidence="5 10" id="KW-0547">Nucleotide-binding</keyword>
<dbReference type="EC" id="2.7.1.12" evidence="3 10"/>
<dbReference type="PRINTS" id="PR01100">
    <property type="entry name" value="SHIKIMTKNASE"/>
</dbReference>
<evidence type="ECO:0000313" key="11">
    <source>
        <dbReference type="EMBL" id="THG28772.1"/>
    </source>
</evidence>
<gene>
    <name evidence="11" type="ORF">E6C64_16300</name>
</gene>
<dbReference type="AlphaFoldDB" id="A0A4S4FG88"/>
<evidence type="ECO:0000256" key="8">
    <source>
        <dbReference type="ARBA" id="ARBA00023064"/>
    </source>
</evidence>
<dbReference type="Pfam" id="PF13671">
    <property type="entry name" value="AAA_33"/>
    <property type="match status" value="1"/>
</dbReference>
<dbReference type="OrthoDB" id="9795716at2"/>
<dbReference type="EMBL" id="SSSM01000006">
    <property type="protein sequence ID" value="THG28772.1"/>
    <property type="molecule type" value="Genomic_DNA"/>
</dbReference>
<accession>A0A4S4FG88</accession>
<dbReference type="CDD" id="cd02021">
    <property type="entry name" value="GntK"/>
    <property type="match status" value="1"/>
</dbReference>
<evidence type="ECO:0000256" key="10">
    <source>
        <dbReference type="RuleBase" id="RU363066"/>
    </source>
</evidence>
<reference evidence="11 12" key="1">
    <citation type="submission" date="2019-04" db="EMBL/GenBank/DDBJ databases">
        <authorList>
            <person name="Jiang L."/>
        </authorList>
    </citation>
    <scope>NUCLEOTIDE SEQUENCE [LARGE SCALE GENOMIC DNA]</scope>
    <source>
        <strain evidence="11 12">YIM 131853</strain>
    </source>
</reference>
<dbReference type="GO" id="GO:0019521">
    <property type="term" value="P:D-gluconate metabolic process"/>
    <property type="evidence" value="ECO:0007669"/>
    <property type="project" value="UniProtKB-KW"/>
</dbReference>
<evidence type="ECO:0000256" key="1">
    <source>
        <dbReference type="ARBA" id="ARBA00004761"/>
    </source>
</evidence>
<comment type="catalytic activity">
    <reaction evidence="9 10">
        <text>D-gluconate + ATP = 6-phospho-D-gluconate + ADP + H(+)</text>
        <dbReference type="Rhea" id="RHEA:19433"/>
        <dbReference type="ChEBI" id="CHEBI:15378"/>
        <dbReference type="ChEBI" id="CHEBI:18391"/>
        <dbReference type="ChEBI" id="CHEBI:30616"/>
        <dbReference type="ChEBI" id="CHEBI:58759"/>
        <dbReference type="ChEBI" id="CHEBI:456216"/>
        <dbReference type="EC" id="2.7.1.12"/>
    </reaction>
</comment>
<evidence type="ECO:0000256" key="6">
    <source>
        <dbReference type="ARBA" id="ARBA00022777"/>
    </source>
</evidence>
<protein>
    <recommendedName>
        <fullName evidence="3 10">Gluconokinase</fullName>
        <ecNumber evidence="3 10">2.7.1.12</ecNumber>
    </recommendedName>
</protein>
<dbReference type="PANTHER" id="PTHR43442">
    <property type="entry name" value="GLUCONOKINASE-RELATED"/>
    <property type="match status" value="1"/>
</dbReference>
<comment type="similarity">
    <text evidence="2 10">Belongs to the gluconokinase GntK/GntV family.</text>
</comment>
<dbReference type="GO" id="GO:0046316">
    <property type="term" value="F:gluconokinase activity"/>
    <property type="evidence" value="ECO:0007669"/>
    <property type="project" value="UniProtKB-EC"/>
</dbReference>
<dbReference type="Gene3D" id="3.40.50.300">
    <property type="entry name" value="P-loop containing nucleotide triphosphate hydrolases"/>
    <property type="match status" value="1"/>
</dbReference>
<dbReference type="InterPro" id="IPR027417">
    <property type="entry name" value="P-loop_NTPase"/>
</dbReference>
<dbReference type="FunFam" id="3.40.50.300:FF:000522">
    <property type="entry name" value="Gluconokinase"/>
    <property type="match status" value="1"/>
</dbReference>
<sequence>MLRYPRHVPASAVVVMGASGSGKSTIGRLLADRLACDFVDADDLHPDANKAKMHAGIPLTDEDRSPWLHLVGRAIATEVDAGREVVVACSALKRAYRDILRSAAPGVEFLYLDGSRELLAQRLSARSGHFMSPTLLDSQLATLEPLQSDELGIVVGIADNPASMVDAAVAALQTFDED</sequence>
<dbReference type="PANTHER" id="PTHR43442:SF3">
    <property type="entry name" value="GLUCONOKINASE-RELATED"/>
    <property type="match status" value="1"/>
</dbReference>
<name>A0A4S4FG88_9MICO</name>
<dbReference type="GO" id="GO:0005737">
    <property type="term" value="C:cytoplasm"/>
    <property type="evidence" value="ECO:0007669"/>
    <property type="project" value="TreeGrafter"/>
</dbReference>
<dbReference type="NCBIfam" id="TIGR01313">
    <property type="entry name" value="therm_gnt_kin"/>
    <property type="match status" value="1"/>
</dbReference>
<keyword evidence="4 10" id="KW-0808">Transferase</keyword>
<evidence type="ECO:0000256" key="4">
    <source>
        <dbReference type="ARBA" id="ARBA00022679"/>
    </source>
</evidence>
<dbReference type="GO" id="GO:0005524">
    <property type="term" value="F:ATP binding"/>
    <property type="evidence" value="ECO:0007669"/>
    <property type="project" value="UniProtKB-KW"/>
</dbReference>
<evidence type="ECO:0000313" key="12">
    <source>
        <dbReference type="Proteomes" id="UP000309133"/>
    </source>
</evidence>
<keyword evidence="7 10" id="KW-0067">ATP-binding</keyword>